<evidence type="ECO:0000259" key="5">
    <source>
        <dbReference type="SMART" id="SM00922"/>
    </source>
</evidence>
<dbReference type="Pfam" id="PF13378">
    <property type="entry name" value="MR_MLE_C"/>
    <property type="match status" value="1"/>
</dbReference>
<dbReference type="Pfam" id="PF02746">
    <property type="entry name" value="MR_MLE_N"/>
    <property type="match status" value="1"/>
</dbReference>
<keyword evidence="7" id="KW-1185">Reference proteome</keyword>
<dbReference type="PROSITE" id="PS00909">
    <property type="entry name" value="MR_MLE_2"/>
    <property type="match status" value="1"/>
</dbReference>
<dbReference type="SUPFAM" id="SSF54826">
    <property type="entry name" value="Enolase N-terminal domain-like"/>
    <property type="match status" value="1"/>
</dbReference>
<proteinExistence type="inferred from homology"/>
<evidence type="ECO:0000313" key="6">
    <source>
        <dbReference type="EMBL" id="GAA2366591.1"/>
    </source>
</evidence>
<feature type="domain" description="Mandelate racemase/muconate lactonizing enzyme C-terminal" evidence="5">
    <location>
        <begin position="154"/>
        <end position="250"/>
    </location>
</feature>
<sequence>MSGPSNGRRAIDATIVDVQTVRVSPTVKPELVVAGARGVHDRSDFLLVRVVTSAGVTGIGEVSATLTWSGEDGATGEYLIRTVLAGAVIGQPIAPVADLERRMDRALAGSPFTKAGLSTALWDAYARTLDVPLAVALGGPLHTEIPVKCSLSGDGDRLRDTHRAAAAAGFGSFKVKIGLDPVADAERVALARQLCGPDAFIGLDANGGYRRDAARRAVELIRPSAPAFLEQPVEPGDLAGMRQLRDLGLPIVADESVFGTDELVSVLRAEAADVVSLYIGKSGGPGRLVSMARLADAFGLTVVIGSNGELGVGAAAQLQAGAAAAGLSTHIPSDIIGAHYYQEDVLAEPLTADGRTARLPDGPGLAVSLREDIEARFVSVTDEQGHRFDAVPAGTGTAQALRRTDNPNP</sequence>
<reference evidence="6 7" key="1">
    <citation type="journal article" date="2019" name="Int. J. Syst. Evol. Microbiol.">
        <title>The Global Catalogue of Microorganisms (GCM) 10K type strain sequencing project: providing services to taxonomists for standard genome sequencing and annotation.</title>
        <authorList>
            <consortium name="The Broad Institute Genomics Platform"/>
            <consortium name="The Broad Institute Genome Sequencing Center for Infectious Disease"/>
            <person name="Wu L."/>
            <person name="Ma J."/>
        </authorList>
    </citation>
    <scope>NUCLEOTIDE SEQUENCE [LARGE SCALE GENOMIC DNA]</scope>
    <source>
        <strain evidence="6 7">JCM 3272</strain>
    </source>
</reference>
<protein>
    <submittedName>
        <fullName evidence="6">L-Ala-D/L-Glu epimerase</fullName>
    </submittedName>
</protein>
<dbReference type="SFLD" id="SFLDG00180">
    <property type="entry name" value="muconate_cycloisomerase"/>
    <property type="match status" value="1"/>
</dbReference>
<dbReference type="SFLD" id="SFLDS00001">
    <property type="entry name" value="Enolase"/>
    <property type="match status" value="1"/>
</dbReference>
<dbReference type="PANTHER" id="PTHR48073">
    <property type="entry name" value="O-SUCCINYLBENZOATE SYNTHASE-RELATED"/>
    <property type="match status" value="1"/>
</dbReference>
<keyword evidence="3" id="KW-0413">Isomerase</keyword>
<dbReference type="InterPro" id="IPR013342">
    <property type="entry name" value="Mandelate_racemase_C"/>
</dbReference>
<comment type="similarity">
    <text evidence="1">Belongs to the mandelate racemase/muconate lactonizing enzyme family.</text>
</comment>
<keyword evidence="2" id="KW-0479">Metal-binding</keyword>
<dbReference type="InterPro" id="IPR018110">
    <property type="entry name" value="Mandel_Rmase/mucon_lact_enz_CS"/>
</dbReference>
<accession>A0ABN3H1J3</accession>
<evidence type="ECO:0000256" key="2">
    <source>
        <dbReference type="ARBA" id="ARBA00022723"/>
    </source>
</evidence>
<evidence type="ECO:0000256" key="3">
    <source>
        <dbReference type="ARBA" id="ARBA00023235"/>
    </source>
</evidence>
<comment type="caution">
    <text evidence="6">The sequence shown here is derived from an EMBL/GenBank/DDBJ whole genome shotgun (WGS) entry which is preliminary data.</text>
</comment>
<name>A0ABN3H1J3_9ACTN</name>
<dbReference type="SMART" id="SM00922">
    <property type="entry name" value="MR_MLE"/>
    <property type="match status" value="1"/>
</dbReference>
<dbReference type="Proteomes" id="UP001501444">
    <property type="component" value="Unassembled WGS sequence"/>
</dbReference>
<dbReference type="InterPro" id="IPR029017">
    <property type="entry name" value="Enolase-like_N"/>
</dbReference>
<dbReference type="Gene3D" id="3.20.20.120">
    <property type="entry name" value="Enolase-like C-terminal domain"/>
    <property type="match status" value="1"/>
</dbReference>
<evidence type="ECO:0000256" key="4">
    <source>
        <dbReference type="SAM" id="MobiDB-lite"/>
    </source>
</evidence>
<dbReference type="SUPFAM" id="SSF51604">
    <property type="entry name" value="Enolase C-terminal domain-like"/>
    <property type="match status" value="1"/>
</dbReference>
<dbReference type="EMBL" id="BAAARV010000064">
    <property type="protein sequence ID" value="GAA2366591.1"/>
    <property type="molecule type" value="Genomic_DNA"/>
</dbReference>
<evidence type="ECO:0000313" key="7">
    <source>
        <dbReference type="Proteomes" id="UP001501444"/>
    </source>
</evidence>
<evidence type="ECO:0000256" key="1">
    <source>
        <dbReference type="ARBA" id="ARBA00008031"/>
    </source>
</evidence>
<dbReference type="InterPro" id="IPR036849">
    <property type="entry name" value="Enolase-like_C_sf"/>
</dbReference>
<dbReference type="InterPro" id="IPR029065">
    <property type="entry name" value="Enolase_C-like"/>
</dbReference>
<dbReference type="Gene3D" id="3.30.390.10">
    <property type="entry name" value="Enolase-like, N-terminal domain"/>
    <property type="match status" value="1"/>
</dbReference>
<gene>
    <name evidence="6" type="primary">ykfB_1</name>
    <name evidence="6" type="ORF">GCM10010170_065500</name>
</gene>
<organism evidence="6 7">
    <name type="scientific">Dactylosporangium salmoneum</name>
    <dbReference type="NCBI Taxonomy" id="53361"/>
    <lineage>
        <taxon>Bacteria</taxon>
        <taxon>Bacillati</taxon>
        <taxon>Actinomycetota</taxon>
        <taxon>Actinomycetes</taxon>
        <taxon>Micromonosporales</taxon>
        <taxon>Micromonosporaceae</taxon>
        <taxon>Dactylosporangium</taxon>
    </lineage>
</organism>
<dbReference type="PANTHER" id="PTHR48073:SF2">
    <property type="entry name" value="O-SUCCINYLBENZOATE SYNTHASE"/>
    <property type="match status" value="1"/>
</dbReference>
<dbReference type="InterPro" id="IPR013341">
    <property type="entry name" value="Mandelate_racemase_N_dom"/>
</dbReference>
<dbReference type="RefSeq" id="WP_344616437.1">
    <property type="nucleotide sequence ID" value="NZ_BAAARV010000064.1"/>
</dbReference>
<feature type="region of interest" description="Disordered" evidence="4">
    <location>
        <begin position="390"/>
        <end position="409"/>
    </location>
</feature>